<feature type="domain" description="Helix-hairpin-helix DNA-binding motif class 1" evidence="3">
    <location>
        <begin position="62"/>
        <end position="81"/>
    </location>
</feature>
<evidence type="ECO:0000256" key="1">
    <source>
        <dbReference type="SAM" id="MobiDB-lite"/>
    </source>
</evidence>
<evidence type="ECO:0000259" key="3">
    <source>
        <dbReference type="SMART" id="SM00278"/>
    </source>
</evidence>
<feature type="domain" description="Helix-hairpin-helix DNA-binding motif class 1" evidence="3">
    <location>
        <begin position="32"/>
        <end position="51"/>
    </location>
</feature>
<keyword evidence="5" id="KW-1185">Reference proteome</keyword>
<dbReference type="Gene3D" id="1.10.150.280">
    <property type="entry name" value="AF1531-like domain"/>
    <property type="match status" value="1"/>
</dbReference>
<dbReference type="InterPro" id="IPR051675">
    <property type="entry name" value="Endo/Exo/Phosphatase_dom_1"/>
</dbReference>
<comment type="caution">
    <text evidence="4">The sequence shown here is derived from an EMBL/GenBank/DDBJ whole genome shotgun (WGS) entry which is preliminary data.</text>
</comment>
<dbReference type="EMBL" id="JBBPCO010000008">
    <property type="protein sequence ID" value="MEK8089846.1"/>
    <property type="molecule type" value="Genomic_DNA"/>
</dbReference>
<protein>
    <submittedName>
        <fullName evidence="4">ComEA family DNA-binding protein</fullName>
    </submittedName>
</protein>
<dbReference type="InterPro" id="IPR003583">
    <property type="entry name" value="Hlx-hairpin-Hlx_DNA-bd_motif"/>
</dbReference>
<dbReference type="NCBIfam" id="TIGR00426">
    <property type="entry name" value="competence protein ComEA helix-hairpin-helix repeat region"/>
    <property type="match status" value="1"/>
</dbReference>
<keyword evidence="4" id="KW-0238">DNA-binding</keyword>
<dbReference type="SMART" id="SM00278">
    <property type="entry name" value="HhH1"/>
    <property type="match status" value="2"/>
</dbReference>
<keyword evidence="2" id="KW-0732">Signal</keyword>
<name>A0ABU9D8V0_9PROT</name>
<dbReference type="Proteomes" id="UP001446205">
    <property type="component" value="Unassembled WGS sequence"/>
</dbReference>
<dbReference type="SUPFAM" id="SSF47781">
    <property type="entry name" value="RuvA domain 2-like"/>
    <property type="match status" value="1"/>
</dbReference>
<dbReference type="InterPro" id="IPR010994">
    <property type="entry name" value="RuvA_2-like"/>
</dbReference>
<feature type="signal peptide" evidence="2">
    <location>
        <begin position="1"/>
        <end position="21"/>
    </location>
</feature>
<evidence type="ECO:0000313" key="5">
    <source>
        <dbReference type="Proteomes" id="UP001446205"/>
    </source>
</evidence>
<reference evidence="4 5" key="1">
    <citation type="submission" date="2024-04" db="EMBL/GenBank/DDBJ databases">
        <authorList>
            <person name="Abashina T."/>
            <person name="Shaikin A."/>
        </authorList>
    </citation>
    <scope>NUCLEOTIDE SEQUENCE [LARGE SCALE GENOMIC DNA]</scope>
    <source>
        <strain evidence="4 5">AAFK</strain>
    </source>
</reference>
<evidence type="ECO:0000313" key="4">
    <source>
        <dbReference type="EMBL" id="MEK8089846.1"/>
    </source>
</evidence>
<evidence type="ECO:0000256" key="2">
    <source>
        <dbReference type="SAM" id="SignalP"/>
    </source>
</evidence>
<dbReference type="PANTHER" id="PTHR21180">
    <property type="entry name" value="ENDONUCLEASE/EXONUCLEASE/PHOSPHATASE FAMILY DOMAIN-CONTAINING PROTEIN 1"/>
    <property type="match status" value="1"/>
</dbReference>
<dbReference type="RefSeq" id="WP_341370904.1">
    <property type="nucleotide sequence ID" value="NZ_JBBPCO010000008.1"/>
</dbReference>
<sequence>MPCRLYLVGLLCLLVASPLRAQPLDLNQADQAAFDQLPGIGPAKAQAIIEHRAKHGPFTSVEALDAVPGIGPKLMERLRDLVSVSPASNKPDSKPALKPAGRTLEPAPRQEQPAAIISGQGKTRFFDAQGRPMRPPTRP</sequence>
<gene>
    <name evidence="4" type="ORF">WOB96_08700</name>
</gene>
<feature type="region of interest" description="Disordered" evidence="1">
    <location>
        <begin position="81"/>
        <end position="139"/>
    </location>
</feature>
<dbReference type="PANTHER" id="PTHR21180:SF32">
    <property type="entry name" value="ENDONUCLEASE_EXONUCLEASE_PHOSPHATASE FAMILY DOMAIN-CONTAINING PROTEIN 1"/>
    <property type="match status" value="1"/>
</dbReference>
<dbReference type="InterPro" id="IPR004509">
    <property type="entry name" value="Competence_ComEA_HhH"/>
</dbReference>
<accession>A0ABU9D8V0</accession>
<feature type="chain" id="PRO_5045963183" evidence="2">
    <location>
        <begin position="22"/>
        <end position="139"/>
    </location>
</feature>
<proteinExistence type="predicted"/>
<organism evidence="4 5">
    <name type="scientific">Thermithiobacillus plumbiphilus</name>
    <dbReference type="NCBI Taxonomy" id="1729899"/>
    <lineage>
        <taxon>Bacteria</taxon>
        <taxon>Pseudomonadati</taxon>
        <taxon>Pseudomonadota</taxon>
        <taxon>Acidithiobacillia</taxon>
        <taxon>Acidithiobacillales</taxon>
        <taxon>Thermithiobacillaceae</taxon>
        <taxon>Thermithiobacillus</taxon>
    </lineage>
</organism>
<dbReference type="GO" id="GO:0003677">
    <property type="term" value="F:DNA binding"/>
    <property type="evidence" value="ECO:0007669"/>
    <property type="project" value="UniProtKB-KW"/>
</dbReference>
<dbReference type="Pfam" id="PF12836">
    <property type="entry name" value="HHH_3"/>
    <property type="match status" value="1"/>
</dbReference>